<keyword evidence="3" id="KW-0808">Transferase</keyword>
<gene>
    <name evidence="7" type="ORF">UA74_05035</name>
</gene>
<dbReference type="SUPFAM" id="SSF53335">
    <property type="entry name" value="S-adenosyl-L-methionine-dependent methyltransferases"/>
    <property type="match status" value="1"/>
</dbReference>
<keyword evidence="4" id="KW-0949">S-adenosyl-L-methionine</keyword>
<accession>A0AAC9L807</accession>
<dbReference type="Pfam" id="PF01555">
    <property type="entry name" value="N6_N4_Mtase"/>
    <property type="match status" value="1"/>
</dbReference>
<protein>
    <submittedName>
        <fullName evidence="7">DNA methylase</fullName>
    </submittedName>
</protein>
<feature type="domain" description="DNA methylase N-4/N-6" evidence="6">
    <location>
        <begin position="84"/>
        <end position="379"/>
    </location>
</feature>
<dbReference type="Gene3D" id="3.40.50.150">
    <property type="entry name" value="Vaccinia Virus protein VP39"/>
    <property type="match status" value="1"/>
</dbReference>
<dbReference type="InterPro" id="IPR029063">
    <property type="entry name" value="SAM-dependent_MTases_sf"/>
</dbReference>
<dbReference type="InterPro" id="IPR002295">
    <property type="entry name" value="N4/N6-MTase_EcoPI_Mod-like"/>
</dbReference>
<dbReference type="EMBL" id="CP016076">
    <property type="protein sequence ID" value="APU13083.1"/>
    <property type="molecule type" value="Genomic_DNA"/>
</dbReference>
<dbReference type="Proteomes" id="UP000185511">
    <property type="component" value="Chromosome"/>
</dbReference>
<name>A0AAC9L807_9PSEU</name>
<dbReference type="PRINTS" id="PR00506">
    <property type="entry name" value="D21N6MTFRASE"/>
</dbReference>
<evidence type="ECO:0000313" key="8">
    <source>
        <dbReference type="Proteomes" id="UP000185511"/>
    </source>
</evidence>
<dbReference type="InterPro" id="IPR002941">
    <property type="entry name" value="DNA_methylase_N4/N6"/>
</dbReference>
<dbReference type="PROSITE" id="PS00092">
    <property type="entry name" value="N6_MTASE"/>
    <property type="match status" value="1"/>
</dbReference>
<dbReference type="GO" id="GO:0032259">
    <property type="term" value="P:methylation"/>
    <property type="evidence" value="ECO:0007669"/>
    <property type="project" value="UniProtKB-KW"/>
</dbReference>
<proteinExistence type="inferred from homology"/>
<dbReference type="RefSeq" id="WP_083682931.1">
    <property type="nucleotide sequence ID" value="NZ_CP016076.1"/>
</dbReference>
<evidence type="ECO:0000256" key="3">
    <source>
        <dbReference type="ARBA" id="ARBA00022679"/>
    </source>
</evidence>
<reference evidence="8" key="1">
    <citation type="submission" date="2016-06" db="EMBL/GenBank/DDBJ databases">
        <title>Complete genome sequence of Actinoalloteichus fjordicus DSM 46855 (=ADI127-17), type strain of the new species Actinoalloteichus fjordicus.</title>
        <authorList>
            <person name="Ruckert C."/>
            <person name="Nouioui I."/>
            <person name="Willmese J."/>
            <person name="van Wezel G."/>
            <person name="Klenk H.-P."/>
            <person name="Kalinowski J."/>
            <person name="Zotchev S.B."/>
        </authorList>
    </citation>
    <scope>NUCLEOTIDE SEQUENCE [LARGE SCALE GENOMIC DNA]</scope>
    <source>
        <strain evidence="8">ADI127-7</strain>
    </source>
</reference>
<dbReference type="AlphaFoldDB" id="A0AAC9L807"/>
<evidence type="ECO:0000256" key="4">
    <source>
        <dbReference type="ARBA" id="ARBA00022691"/>
    </source>
</evidence>
<evidence type="ECO:0000259" key="6">
    <source>
        <dbReference type="Pfam" id="PF01555"/>
    </source>
</evidence>
<sequence length="527" mass="58765">MGGRLALSWVNKDQALLPDGNGGYEWVERSHPRVTEVRLLHPAGQVGEVAGSVDDNLLIQGDSYDALHALSRTPEYANRYRGKVKLIYIDPPFNTGQAFEQYQDALEHSIWLGMMRERLLLIRELLAPDGSVWVHLDDAEMAYCRVLMDEIFGRSNFVSTIIWQKADSPRNSARHFSVDQDYIHVFAKDASTWRPYRLPRTAESDASYRNPDNDPRGPWTPGDPFANKAYSLGKYEVTGPTGNIFRPPPGRYWRISKGKFEELDREGRIWWRGGGDARPRIKRYLSEVADLVPRTVWNYTDVGSNGDSSREMRKLLPGVPVFATPKPERLLQRILAITTKPGDLVLDCFGGSGTSAAVAHKMRRRWVTVEISPKTVETFTRPRLEKVVIGEDSGGVTQDVDWFGGGGFRVLTLGPSMYECAGSRVLLADWTKGEEFARAVAAQLGFAYEPDGPFAGTKGRTRLAVVDGVVDDVVVTSIISYLETDERVTVVTKAAAPGTEQVLRGLSNGSRLLKAPRDLVQRGKIVR</sequence>
<evidence type="ECO:0000256" key="1">
    <source>
        <dbReference type="ARBA" id="ARBA00006594"/>
    </source>
</evidence>
<organism evidence="7 8">
    <name type="scientific">Actinoalloteichus fjordicus</name>
    <dbReference type="NCBI Taxonomy" id="1612552"/>
    <lineage>
        <taxon>Bacteria</taxon>
        <taxon>Bacillati</taxon>
        <taxon>Actinomycetota</taxon>
        <taxon>Actinomycetes</taxon>
        <taxon>Pseudonocardiales</taxon>
        <taxon>Pseudonocardiaceae</taxon>
        <taxon>Actinoalloteichus</taxon>
    </lineage>
</organism>
<keyword evidence="2 7" id="KW-0489">Methyltransferase</keyword>
<evidence type="ECO:0000313" key="7">
    <source>
        <dbReference type="EMBL" id="APU13083.1"/>
    </source>
</evidence>
<comment type="similarity">
    <text evidence="1">Belongs to the N(4)/N(6)-methyltransferase family.</text>
</comment>
<evidence type="ECO:0000256" key="2">
    <source>
        <dbReference type="ARBA" id="ARBA00022603"/>
    </source>
</evidence>
<dbReference type="GO" id="GO:0008170">
    <property type="term" value="F:N-methyltransferase activity"/>
    <property type="evidence" value="ECO:0007669"/>
    <property type="project" value="InterPro"/>
</dbReference>
<dbReference type="GO" id="GO:0003677">
    <property type="term" value="F:DNA binding"/>
    <property type="evidence" value="ECO:0007669"/>
    <property type="project" value="InterPro"/>
</dbReference>
<dbReference type="InterPro" id="IPR002052">
    <property type="entry name" value="DNA_methylase_N6_adenine_CS"/>
</dbReference>
<dbReference type="REBASE" id="182253">
    <property type="entry name" value="M.Asp1277ORF5035P"/>
</dbReference>
<keyword evidence="8" id="KW-1185">Reference proteome</keyword>
<dbReference type="KEGG" id="acad:UA74_05035"/>
<feature type="region of interest" description="Disordered" evidence="5">
    <location>
        <begin position="203"/>
        <end position="223"/>
    </location>
</feature>
<evidence type="ECO:0000256" key="5">
    <source>
        <dbReference type="SAM" id="MobiDB-lite"/>
    </source>
</evidence>